<feature type="compositionally biased region" description="Polar residues" evidence="1">
    <location>
        <begin position="409"/>
        <end position="420"/>
    </location>
</feature>
<dbReference type="STRING" id="578459.A0A0P9GY85"/>
<dbReference type="RefSeq" id="XP_018268423.1">
    <property type="nucleotide sequence ID" value="XM_018418047.1"/>
</dbReference>
<reference evidence="3 4" key="1">
    <citation type="journal article" date="2015" name="Front. Microbiol.">
        <title>Genome sequence of the plant growth promoting endophytic yeast Rhodotorula graminis WP1.</title>
        <authorList>
            <person name="Firrincieli A."/>
            <person name="Otillar R."/>
            <person name="Salamov A."/>
            <person name="Schmutz J."/>
            <person name="Khan Z."/>
            <person name="Redman R.S."/>
            <person name="Fleck N.D."/>
            <person name="Lindquist E."/>
            <person name="Grigoriev I.V."/>
            <person name="Doty S.L."/>
        </authorList>
    </citation>
    <scope>NUCLEOTIDE SEQUENCE [LARGE SCALE GENOMIC DNA]</scope>
    <source>
        <strain evidence="3 4">WP1</strain>
    </source>
</reference>
<feature type="compositionally biased region" description="Low complexity" evidence="1">
    <location>
        <begin position="21"/>
        <end position="34"/>
    </location>
</feature>
<dbReference type="EMBL" id="KQ474087">
    <property type="protein sequence ID" value="KPV72374.1"/>
    <property type="molecule type" value="Genomic_DNA"/>
</dbReference>
<evidence type="ECO:0000313" key="3">
    <source>
        <dbReference type="EMBL" id="KPV72374.1"/>
    </source>
</evidence>
<dbReference type="InterPro" id="IPR001849">
    <property type="entry name" value="PH_domain"/>
</dbReference>
<feature type="compositionally biased region" description="Basic and acidic residues" evidence="1">
    <location>
        <begin position="40"/>
        <end position="73"/>
    </location>
</feature>
<feature type="compositionally biased region" description="Polar residues" evidence="1">
    <location>
        <begin position="1205"/>
        <end position="1231"/>
    </location>
</feature>
<proteinExistence type="predicted"/>
<evidence type="ECO:0000256" key="1">
    <source>
        <dbReference type="SAM" id="MobiDB-lite"/>
    </source>
</evidence>
<protein>
    <recommendedName>
        <fullName evidence="2">PH domain-containing protein</fullName>
    </recommendedName>
</protein>
<feature type="region of interest" description="Disordered" evidence="1">
    <location>
        <begin position="1"/>
        <end position="327"/>
    </location>
</feature>
<feature type="region of interest" description="Disordered" evidence="1">
    <location>
        <begin position="828"/>
        <end position="854"/>
    </location>
</feature>
<dbReference type="Proteomes" id="UP000053890">
    <property type="component" value="Unassembled WGS sequence"/>
</dbReference>
<gene>
    <name evidence="3" type="ORF">RHOBADRAFT_55848</name>
</gene>
<feature type="region of interest" description="Disordered" evidence="1">
    <location>
        <begin position="742"/>
        <end position="813"/>
    </location>
</feature>
<dbReference type="SMART" id="SM00233">
    <property type="entry name" value="PH"/>
    <property type="match status" value="1"/>
</dbReference>
<feature type="compositionally biased region" description="Low complexity" evidence="1">
    <location>
        <begin position="150"/>
        <end position="172"/>
    </location>
</feature>
<feature type="region of interest" description="Disordered" evidence="1">
    <location>
        <begin position="1078"/>
        <end position="1173"/>
    </location>
</feature>
<feature type="compositionally biased region" description="Low complexity" evidence="1">
    <location>
        <begin position="381"/>
        <end position="398"/>
    </location>
</feature>
<feature type="compositionally biased region" description="Low complexity" evidence="1">
    <location>
        <begin position="118"/>
        <end position="142"/>
    </location>
</feature>
<dbReference type="Gene3D" id="2.30.29.30">
    <property type="entry name" value="Pleckstrin-homology domain (PH domain)/Phosphotyrosine-binding domain (PTB)"/>
    <property type="match status" value="1"/>
</dbReference>
<evidence type="ECO:0000259" key="2">
    <source>
        <dbReference type="PROSITE" id="PS50003"/>
    </source>
</evidence>
<feature type="compositionally biased region" description="Polar residues" evidence="1">
    <location>
        <begin position="1"/>
        <end position="20"/>
    </location>
</feature>
<feature type="compositionally biased region" description="Low complexity" evidence="1">
    <location>
        <begin position="928"/>
        <end position="946"/>
    </location>
</feature>
<feature type="compositionally biased region" description="Low complexity" evidence="1">
    <location>
        <begin position="234"/>
        <end position="262"/>
    </location>
</feature>
<feature type="region of interest" description="Disordered" evidence="1">
    <location>
        <begin position="870"/>
        <end position="964"/>
    </location>
</feature>
<feature type="compositionally biased region" description="Polar residues" evidence="1">
    <location>
        <begin position="1161"/>
        <end position="1172"/>
    </location>
</feature>
<organism evidence="3 4">
    <name type="scientific">Rhodotorula graminis (strain WP1)</name>
    <dbReference type="NCBI Taxonomy" id="578459"/>
    <lineage>
        <taxon>Eukaryota</taxon>
        <taxon>Fungi</taxon>
        <taxon>Dikarya</taxon>
        <taxon>Basidiomycota</taxon>
        <taxon>Pucciniomycotina</taxon>
        <taxon>Microbotryomycetes</taxon>
        <taxon>Sporidiobolales</taxon>
        <taxon>Sporidiobolaceae</taxon>
        <taxon>Rhodotorula</taxon>
    </lineage>
</organism>
<dbReference type="InterPro" id="IPR011993">
    <property type="entry name" value="PH-like_dom_sf"/>
</dbReference>
<feature type="compositionally biased region" description="Low complexity" evidence="1">
    <location>
        <begin position="190"/>
        <end position="211"/>
    </location>
</feature>
<keyword evidence="4" id="KW-1185">Reference proteome</keyword>
<dbReference type="PROSITE" id="PS50003">
    <property type="entry name" value="PH_DOMAIN"/>
    <property type="match status" value="1"/>
</dbReference>
<dbReference type="SUPFAM" id="SSF50729">
    <property type="entry name" value="PH domain-like"/>
    <property type="match status" value="1"/>
</dbReference>
<feature type="compositionally biased region" description="Polar residues" evidence="1">
    <location>
        <begin position="759"/>
        <end position="775"/>
    </location>
</feature>
<feature type="compositionally biased region" description="Polar residues" evidence="1">
    <location>
        <begin position="953"/>
        <end position="963"/>
    </location>
</feature>
<feature type="region of interest" description="Disordered" evidence="1">
    <location>
        <begin position="353"/>
        <end position="597"/>
    </location>
</feature>
<feature type="compositionally biased region" description="Basic and acidic residues" evidence="1">
    <location>
        <begin position="452"/>
        <end position="466"/>
    </location>
</feature>
<feature type="compositionally biased region" description="Low complexity" evidence="1">
    <location>
        <begin position="1081"/>
        <end position="1098"/>
    </location>
</feature>
<feature type="compositionally biased region" description="Polar residues" evidence="1">
    <location>
        <begin position="435"/>
        <end position="451"/>
    </location>
</feature>
<feature type="compositionally biased region" description="Polar residues" evidence="1">
    <location>
        <begin position="832"/>
        <end position="841"/>
    </location>
</feature>
<feature type="compositionally biased region" description="Low complexity" evidence="1">
    <location>
        <begin position="542"/>
        <end position="555"/>
    </location>
</feature>
<feature type="compositionally biased region" description="Basic and acidic residues" evidence="1">
    <location>
        <begin position="742"/>
        <end position="754"/>
    </location>
</feature>
<dbReference type="GeneID" id="28978495"/>
<sequence>MERSSSPSPSTRNLIRSYTTSSDESAAERIAAARAARERRRLERDRDGKMDGEVAHERVTAVEVPRVEVHEEADSQDGESSFDGTGGGGGGQGDDEVASTTSGSLVPKLRVQPSSDRSYTPSVPSTPSRSQPSTSPNSSSTVPLPPHESASPARAPALAHATPPSHTSPATPRRQSFEVANIPAFRPKNTSPIASPSSPSPVSTTPPGTISRPTSPAHVALAGGLMERLKARRAANLAAAAQQSAHPASAPPAASEAGSSAAYTPLSEVLPLPSHEAATPPTSPSQEPVALESPDPAAERRAPAWPGSSDAHTPAMGSDVEQAAVEAPYKARRTVSSKVFGRDGEEVDFEFTQLSDVPEQTERSTLSNWRDSVPQHRRHGSISSASRPASSIFSAPAPLHGTLPKRFSLASSVSSRQQADGSFARPSHSRPLVPGSSSLSAVPETASSSSEHGSRAFEAPDKRIDATSHMLGRSGSTGSIFPASSISSGARSSSSASDRSFVESRRTSPPVRHPSPTRRVSPEVARRAAQFAQVDGPPPSPTKSTSSRSSSPVKRYVPDRQPLPPPPSGAQLVATFPSAPTSRSLTQLPTATTDELKDPLVDISRRREERRRAIEAFQAQLAQDPPSPILCEGYLFTPQERVDGRHDPDSLDGARRYCVLTSAGLDFRPTDQEPGSRPRRAFALVDCALVDDDPPAELAAGGLRPFVVVLKDGRRQDFACESRGERVKWVSALQNAIISSTRDRLRSANGDRHGARSLSLDNLSPTAESTRTITPPGSRFSESRGTVHSFAGPAETSEGSSTPPPWSPRGLGLYSFADDKRRPLVHRELSGRSASTASSHLSYLPEKPTADRGRYDRDLFGLYSTRLPTAVARPSSEHSTCSSRSLPPLPPHKDLSGRVKIGHHRAQSELPTYSTPVDQPPFRPTPTRPTSSRTFGTSSSPSSPSSPEKRLEPSSTADATSYVSPDEVAALERELRELGGKVESAAFPKIKRDERYKRVQERLETLQRRLTSTSTVQSATTSTDKARELDLAEKVDYLLHVVNTTMLDKKALHPVDPQGEEVMMSRVEARIRDLLANLDKPTPISRSPSSSSSPSTIRARAEPDNYTVTTRAGIHSPSEHREWQRDLERFKNDAAVPYPPSASSVASPNTVLRERERASRKLQNLSPLSPNTLEPYGSAGSFFGGHGGGIPAARPRDPFAGSGVVESTESGAARQAPQQSHQQLVPSQPSVRSRGKWGGTASAQSVVSWAESDVGKVEQALFRILDGFERQDGALAENQHHQERIAHVVGELAKWVAEDRSLRDAQFNELIGAVHGVVDHVAELPQRMLASLGAAEAAADVQRAQPTVDHAHDGSDEPNGLADPVETAVVAEDALVQDGSPKKRTIGLNPLSSFAQLDRKMANGDTAGVGGRVKGPRMPGIRLWGAPEPVADRVNRWGGGAVAAKASADELAAEAVLSADAEAACAPHGPVVDALKGDEKLGRALQAIADGSGDEVDAGAVSLAVFEILQTLRDLSSKQALQEAREQAERDKHGGLTLKEMAELEAKRGEIFRLEQETVMNSERTAKINEMVAALAAKTEKADMLLAQIAKNVEEGKTTTMDPALSDEVKRLLGGVRSGVDEHVKDFRGQLTSEVQRMFKEVGKLRDEKKMLQTDIAELMAFAAKQGGGSTGKAAAPAPPPPAVAPSVDLPKPGLPSSGFFGPRAMK</sequence>
<feature type="region of interest" description="Disordered" evidence="1">
    <location>
        <begin position="1667"/>
        <end position="1707"/>
    </location>
</feature>
<feature type="compositionally biased region" description="Polar residues" evidence="1">
    <location>
        <begin position="578"/>
        <end position="593"/>
    </location>
</feature>
<dbReference type="OrthoDB" id="2507336at2759"/>
<evidence type="ECO:0000313" key="4">
    <source>
        <dbReference type="Proteomes" id="UP000053890"/>
    </source>
</evidence>
<feature type="compositionally biased region" description="Basic and acidic residues" evidence="1">
    <location>
        <begin position="1117"/>
        <end position="1132"/>
    </location>
</feature>
<name>A0A0P9GY85_RHOGW</name>
<feature type="region of interest" description="Disordered" evidence="1">
    <location>
        <begin position="1187"/>
        <end position="1238"/>
    </location>
</feature>
<feature type="compositionally biased region" description="Pro residues" evidence="1">
    <location>
        <begin position="918"/>
        <end position="927"/>
    </location>
</feature>
<feature type="domain" description="PH" evidence="2">
    <location>
        <begin position="628"/>
        <end position="738"/>
    </location>
</feature>
<feature type="compositionally biased region" description="Low complexity" evidence="1">
    <location>
        <begin position="483"/>
        <end position="499"/>
    </location>
</feature>
<feature type="region of interest" description="Disordered" evidence="1">
    <location>
        <begin position="1343"/>
        <end position="1362"/>
    </location>
</feature>
<accession>A0A0P9GY85</accession>